<feature type="signal peptide" evidence="3">
    <location>
        <begin position="1"/>
        <end position="37"/>
    </location>
</feature>
<evidence type="ECO:0000313" key="4">
    <source>
        <dbReference type="EMBL" id="MDA2811875.1"/>
    </source>
</evidence>
<evidence type="ECO:0000256" key="3">
    <source>
        <dbReference type="SAM" id="SignalP"/>
    </source>
</evidence>
<keyword evidence="2" id="KW-1133">Transmembrane helix</keyword>
<evidence type="ECO:0000256" key="1">
    <source>
        <dbReference type="SAM" id="MobiDB-lite"/>
    </source>
</evidence>
<comment type="caution">
    <text evidence="4">The sequence shown here is derived from an EMBL/GenBank/DDBJ whole genome shotgun (WGS) entry which is preliminary data.</text>
</comment>
<dbReference type="Proteomes" id="UP001527866">
    <property type="component" value="Unassembled WGS sequence"/>
</dbReference>
<sequence length="533" mass="56514">MSGTRTALQAGIGATALVGAVLAGLAVPVAAAPPALADPQPSTSAEAPPPEETPEPEPEETPEPEPEPEPVQQPQPVQPDYSMCREVKYYTVPPDETRGLFGLAEDLLGDERRSSDIEQLNSGRTQPDGWALDDSGSIRPGWHLVLPYDADGQGVQTGTDPLCIIAADQAAAQGGPPPSPPVPPSAAPIPAESPSPSASPSEGAADQPKGLRDRMGDLDPMMLAGGLGVLIVLTVVALFWKPIFTAVAWPFRKIAALPWRRPRPPRFVRTRRRRRLRDEVTDRIEADRGSSRRAGLALVELVNAPAEVPARPVAILTAGESVKAVVPANATPPVSSWTVLDATTWQYVKSKSATQAVKFNTMTQTATGLSSTLGTLVGLGLTPDEDGGEQVFVDFTWLDGLLAIAGHRLVAEDALDVVADGLRQRGLRVSEVEDGQRLRDVLPPADRTVPDTPGTGGDPITGPRDPDRRHAVLVYRPLDPDEEEAVRTLPSNTLVVALGSSRAARWQWTAGEDGYLDTGAIGLRVALRHPAAT</sequence>
<feature type="region of interest" description="Disordered" evidence="1">
    <location>
        <begin position="441"/>
        <end position="468"/>
    </location>
</feature>
<keyword evidence="3" id="KW-0732">Signal</keyword>
<keyword evidence="2" id="KW-0472">Membrane</keyword>
<protein>
    <recommendedName>
        <fullName evidence="6">Type VII secretion-associated protein</fullName>
    </recommendedName>
</protein>
<accession>A0ABT4U4K9</accession>
<evidence type="ECO:0000313" key="5">
    <source>
        <dbReference type="Proteomes" id="UP001527866"/>
    </source>
</evidence>
<feature type="compositionally biased region" description="Acidic residues" evidence="1">
    <location>
        <begin position="52"/>
        <end position="68"/>
    </location>
</feature>
<feature type="region of interest" description="Disordered" evidence="1">
    <location>
        <begin position="170"/>
        <end position="213"/>
    </location>
</feature>
<feature type="region of interest" description="Disordered" evidence="1">
    <location>
        <begin position="33"/>
        <end position="85"/>
    </location>
</feature>
<proteinExistence type="predicted"/>
<feature type="transmembrane region" description="Helical" evidence="2">
    <location>
        <begin position="221"/>
        <end position="240"/>
    </location>
</feature>
<feature type="chain" id="PRO_5047176595" description="Type VII secretion-associated protein" evidence="3">
    <location>
        <begin position="38"/>
        <end position="533"/>
    </location>
</feature>
<organism evidence="4 5">
    <name type="scientific">Nocardiopsis endophytica</name>
    <dbReference type="NCBI Taxonomy" id="3018445"/>
    <lineage>
        <taxon>Bacteria</taxon>
        <taxon>Bacillati</taxon>
        <taxon>Actinomycetota</taxon>
        <taxon>Actinomycetes</taxon>
        <taxon>Streptosporangiales</taxon>
        <taxon>Nocardiopsidaceae</taxon>
        <taxon>Nocardiopsis</taxon>
    </lineage>
</organism>
<dbReference type="RefSeq" id="WP_270686326.1">
    <property type="nucleotide sequence ID" value="NZ_JAQFWQ010000037.1"/>
</dbReference>
<gene>
    <name evidence="4" type="ORF">O4J56_14625</name>
</gene>
<reference evidence="4 5" key="1">
    <citation type="submission" date="2023-01" db="EMBL/GenBank/DDBJ databases">
        <title>Draft genome sequence of Nocardiopsis sp. RSe5-2 isolated from halophytes.</title>
        <authorList>
            <person name="Duangmal K."/>
            <person name="Chantavorakit T."/>
        </authorList>
    </citation>
    <scope>NUCLEOTIDE SEQUENCE [LARGE SCALE GENOMIC DNA]</scope>
    <source>
        <strain evidence="4 5">RSe5-2</strain>
    </source>
</reference>
<feature type="compositionally biased region" description="Pro residues" evidence="1">
    <location>
        <begin position="175"/>
        <end position="193"/>
    </location>
</feature>
<evidence type="ECO:0008006" key="6">
    <source>
        <dbReference type="Google" id="ProtNLM"/>
    </source>
</evidence>
<feature type="compositionally biased region" description="Low complexity" evidence="1">
    <location>
        <begin position="194"/>
        <end position="206"/>
    </location>
</feature>
<keyword evidence="5" id="KW-1185">Reference proteome</keyword>
<feature type="region of interest" description="Disordered" evidence="1">
    <location>
        <begin position="112"/>
        <end position="134"/>
    </location>
</feature>
<name>A0ABT4U4K9_9ACTN</name>
<keyword evidence="2" id="KW-0812">Transmembrane</keyword>
<dbReference type="EMBL" id="JAQFWQ010000037">
    <property type="protein sequence ID" value="MDA2811875.1"/>
    <property type="molecule type" value="Genomic_DNA"/>
</dbReference>
<evidence type="ECO:0000256" key="2">
    <source>
        <dbReference type="SAM" id="Phobius"/>
    </source>
</evidence>
<feature type="compositionally biased region" description="Low complexity" evidence="1">
    <location>
        <begin position="33"/>
        <end position="46"/>
    </location>
</feature>